<dbReference type="RefSeq" id="WP_025228251.1">
    <property type="nucleotide sequence ID" value="NZ_CP007139.1"/>
</dbReference>
<dbReference type="InterPro" id="IPR013324">
    <property type="entry name" value="RNA_pol_sigma_r3/r4-like"/>
</dbReference>
<dbReference type="InterPro" id="IPR013325">
    <property type="entry name" value="RNA_pol_sigma_r2"/>
</dbReference>
<keyword evidence="2" id="KW-0805">Transcription regulation</keyword>
<dbReference type="NCBIfam" id="TIGR02937">
    <property type="entry name" value="sigma70-ECF"/>
    <property type="match status" value="1"/>
</dbReference>
<dbReference type="Pfam" id="PF08281">
    <property type="entry name" value="Sigma70_r4_2"/>
    <property type="match status" value="1"/>
</dbReference>
<feature type="domain" description="RNA polymerase sigma-70 region 2" evidence="5">
    <location>
        <begin position="34"/>
        <end position="101"/>
    </location>
</feature>
<dbReference type="OrthoDB" id="9785675at2"/>
<dbReference type="eggNOG" id="COG1595">
    <property type="taxonomic scope" value="Bacteria"/>
</dbReference>
<dbReference type="PANTHER" id="PTHR43133:SF51">
    <property type="entry name" value="RNA POLYMERASE SIGMA FACTOR"/>
    <property type="match status" value="1"/>
</dbReference>
<dbReference type="Proteomes" id="UP000027982">
    <property type="component" value="Chromosome"/>
</dbReference>
<keyword evidence="4" id="KW-0804">Transcription</keyword>
<dbReference type="PANTHER" id="PTHR43133">
    <property type="entry name" value="RNA POLYMERASE ECF-TYPE SIGMA FACTO"/>
    <property type="match status" value="1"/>
</dbReference>
<dbReference type="InterPro" id="IPR013249">
    <property type="entry name" value="RNA_pol_sigma70_r4_t2"/>
</dbReference>
<dbReference type="InterPro" id="IPR039425">
    <property type="entry name" value="RNA_pol_sigma-70-like"/>
</dbReference>
<sequence length="185" mass="21437">MSALFEKTRASTYDEDLALVERFLSGDQTAFEALYAKYYDKVFSIACGILVDHDEAADAVQEVFTLVYRHLGRFDRRSRFSTWLFRVAVNRSIQEARRHRHRWRNVELDETTAGAAPEEADTSDPKVQATLLRMVPADRALLVLFYWEELSLQEIADSLGCNVNAAKTRLYRARERFRMLYEGEA</sequence>
<evidence type="ECO:0000259" key="5">
    <source>
        <dbReference type="Pfam" id="PF04542"/>
    </source>
</evidence>
<dbReference type="SUPFAM" id="SSF88659">
    <property type="entry name" value="Sigma3 and sigma4 domains of RNA polymerase sigma factors"/>
    <property type="match status" value="1"/>
</dbReference>
<dbReference type="EMBL" id="CP007139">
    <property type="protein sequence ID" value="AIE87871.1"/>
    <property type="molecule type" value="Genomic_DNA"/>
</dbReference>
<dbReference type="InterPro" id="IPR014284">
    <property type="entry name" value="RNA_pol_sigma-70_dom"/>
</dbReference>
<accession>A0A068NWP8</accession>
<gene>
    <name evidence="7" type="ORF">OP10G_4503</name>
</gene>
<dbReference type="Pfam" id="PF04542">
    <property type="entry name" value="Sigma70_r2"/>
    <property type="match status" value="1"/>
</dbReference>
<feature type="domain" description="RNA polymerase sigma factor 70 region 4 type 2" evidence="6">
    <location>
        <begin position="127"/>
        <end position="176"/>
    </location>
</feature>
<dbReference type="Gene3D" id="1.10.10.10">
    <property type="entry name" value="Winged helix-like DNA-binding domain superfamily/Winged helix DNA-binding domain"/>
    <property type="match status" value="1"/>
</dbReference>
<dbReference type="STRING" id="661478.OP10G_4503"/>
<proteinExistence type="inferred from homology"/>
<dbReference type="InterPro" id="IPR036388">
    <property type="entry name" value="WH-like_DNA-bd_sf"/>
</dbReference>
<dbReference type="SUPFAM" id="SSF88946">
    <property type="entry name" value="Sigma2 domain of RNA polymerase sigma factors"/>
    <property type="match status" value="1"/>
</dbReference>
<organism evidence="7 8">
    <name type="scientific">Fimbriimonas ginsengisoli Gsoil 348</name>
    <dbReference type="NCBI Taxonomy" id="661478"/>
    <lineage>
        <taxon>Bacteria</taxon>
        <taxon>Bacillati</taxon>
        <taxon>Armatimonadota</taxon>
        <taxon>Fimbriimonadia</taxon>
        <taxon>Fimbriimonadales</taxon>
        <taxon>Fimbriimonadaceae</taxon>
        <taxon>Fimbriimonas</taxon>
    </lineage>
</organism>
<evidence type="ECO:0000256" key="2">
    <source>
        <dbReference type="ARBA" id="ARBA00023015"/>
    </source>
</evidence>
<dbReference type="Gene3D" id="1.10.1740.10">
    <property type="match status" value="1"/>
</dbReference>
<evidence type="ECO:0000256" key="3">
    <source>
        <dbReference type="ARBA" id="ARBA00023082"/>
    </source>
</evidence>
<dbReference type="AlphaFoldDB" id="A0A068NWP8"/>
<keyword evidence="3" id="KW-0731">Sigma factor</keyword>
<evidence type="ECO:0000259" key="6">
    <source>
        <dbReference type="Pfam" id="PF08281"/>
    </source>
</evidence>
<dbReference type="HOGENOM" id="CLU_047691_3_0_0"/>
<reference evidence="7 8" key="1">
    <citation type="journal article" date="2014" name="PLoS ONE">
        <title>The first complete genome sequence of the class fimbriimonadia in the phylum armatimonadetes.</title>
        <authorList>
            <person name="Hu Z.Y."/>
            <person name="Wang Y.Z."/>
            <person name="Im W.T."/>
            <person name="Wang S.Y."/>
            <person name="Zhao G.P."/>
            <person name="Zheng H.J."/>
            <person name="Quan Z.X."/>
        </authorList>
    </citation>
    <scope>NUCLEOTIDE SEQUENCE [LARGE SCALE GENOMIC DNA]</scope>
    <source>
        <strain evidence="7">Gsoil 348</strain>
    </source>
</reference>
<evidence type="ECO:0000256" key="1">
    <source>
        <dbReference type="ARBA" id="ARBA00010641"/>
    </source>
</evidence>
<dbReference type="GO" id="GO:0006352">
    <property type="term" value="P:DNA-templated transcription initiation"/>
    <property type="evidence" value="ECO:0007669"/>
    <property type="project" value="InterPro"/>
</dbReference>
<name>A0A068NWP8_FIMGI</name>
<evidence type="ECO:0000313" key="8">
    <source>
        <dbReference type="Proteomes" id="UP000027982"/>
    </source>
</evidence>
<evidence type="ECO:0000313" key="7">
    <source>
        <dbReference type="EMBL" id="AIE87871.1"/>
    </source>
</evidence>
<protein>
    <submittedName>
        <fullName evidence="7">RNA polymerase, sigma-24 subunit, ECF subfamily</fullName>
    </submittedName>
</protein>
<keyword evidence="8" id="KW-1185">Reference proteome</keyword>
<comment type="similarity">
    <text evidence="1">Belongs to the sigma-70 factor family. ECF subfamily.</text>
</comment>
<dbReference type="KEGG" id="fgi:OP10G_4503"/>
<dbReference type="CDD" id="cd06171">
    <property type="entry name" value="Sigma70_r4"/>
    <property type="match status" value="1"/>
</dbReference>
<dbReference type="GO" id="GO:0003677">
    <property type="term" value="F:DNA binding"/>
    <property type="evidence" value="ECO:0007669"/>
    <property type="project" value="InterPro"/>
</dbReference>
<dbReference type="InterPro" id="IPR007627">
    <property type="entry name" value="RNA_pol_sigma70_r2"/>
</dbReference>
<evidence type="ECO:0000256" key="4">
    <source>
        <dbReference type="ARBA" id="ARBA00023163"/>
    </source>
</evidence>
<dbReference type="GO" id="GO:0016987">
    <property type="term" value="F:sigma factor activity"/>
    <property type="evidence" value="ECO:0007669"/>
    <property type="project" value="UniProtKB-KW"/>
</dbReference>